<accession>A0A2K9NMA1</accession>
<dbReference type="EMBL" id="CP025704">
    <property type="protein sequence ID" value="AUN96640.1"/>
    <property type="molecule type" value="Genomic_DNA"/>
</dbReference>
<dbReference type="InterPro" id="IPR011990">
    <property type="entry name" value="TPR-like_helical_dom_sf"/>
</dbReference>
<protein>
    <submittedName>
        <fullName evidence="1">Uncharacterized protein</fullName>
    </submittedName>
</protein>
<name>A0A2K9NMA1_BACTC</name>
<gene>
    <name evidence="1" type="ORF">C0V70_00660</name>
</gene>
<dbReference type="Gene3D" id="1.25.40.10">
    <property type="entry name" value="Tetratricopeptide repeat domain"/>
    <property type="match status" value="1"/>
</dbReference>
<keyword evidence="2" id="KW-1185">Reference proteome</keyword>
<reference evidence="1 2" key="1">
    <citation type="submission" date="2018-01" db="EMBL/GenBank/DDBJ databases">
        <title>Complete genome sequence of Bacteriovorax stolpii DSM12778.</title>
        <authorList>
            <person name="Tang B."/>
            <person name="Chang J."/>
        </authorList>
    </citation>
    <scope>NUCLEOTIDE SEQUENCE [LARGE SCALE GENOMIC DNA]</scope>
    <source>
        <strain evidence="1 2">DSM 12778</strain>
    </source>
</reference>
<organism evidence="1 2">
    <name type="scientific">Bacteriovorax stolpii</name>
    <name type="common">Bdellovibrio stolpii</name>
    <dbReference type="NCBI Taxonomy" id="960"/>
    <lineage>
        <taxon>Bacteria</taxon>
        <taxon>Pseudomonadati</taxon>
        <taxon>Bdellovibrionota</taxon>
        <taxon>Bacteriovoracia</taxon>
        <taxon>Bacteriovoracales</taxon>
        <taxon>Bacteriovoracaceae</taxon>
        <taxon>Bacteriovorax</taxon>
    </lineage>
</organism>
<dbReference type="AlphaFoldDB" id="A0A2K9NMA1"/>
<dbReference type="KEGG" id="bsto:C0V70_00660"/>
<proteinExistence type="predicted"/>
<sequence length="262" mass="30545">MLLSLSGAYYVSQKSEKPTLFISKQESGFNVDDSFFKYFNLGQKRLMSSIIWIMTILESDNDHYKNEDLNSWMFHRFNTISNLEPLFYENYAFGGPYLSIIKDDLKGATYIYNKGLSKFPDDFYLLKNAAFHFHFEVEDYQRSREIHQHLLHHKNINPILYSSLARIESELGNKEAAFTILLSNYNDLKKRNQTALADKTKEHLYAIRAEIDLECLNGKTTSNIKCNTHDLNGAPYIKDSLGRFKASKAWTPFKIKKHQHSK</sequence>
<evidence type="ECO:0000313" key="2">
    <source>
        <dbReference type="Proteomes" id="UP000235584"/>
    </source>
</evidence>
<dbReference type="SUPFAM" id="SSF48452">
    <property type="entry name" value="TPR-like"/>
    <property type="match status" value="1"/>
</dbReference>
<dbReference type="Proteomes" id="UP000235584">
    <property type="component" value="Chromosome"/>
</dbReference>
<evidence type="ECO:0000313" key="1">
    <source>
        <dbReference type="EMBL" id="AUN96640.1"/>
    </source>
</evidence>